<dbReference type="Pfam" id="PF00589">
    <property type="entry name" value="Phage_integrase"/>
    <property type="match status" value="1"/>
</dbReference>
<proteinExistence type="predicted"/>
<dbReference type="AlphaFoldDB" id="A0A250VG77"/>
<comment type="caution">
    <text evidence="3">The sequence shown here is derived from an EMBL/GenBank/DDBJ whole genome shotgun (WGS) entry which is preliminary data.</text>
</comment>
<dbReference type="Gene3D" id="1.10.443.10">
    <property type="entry name" value="Intergrase catalytic core"/>
    <property type="match status" value="1"/>
</dbReference>
<gene>
    <name evidence="3" type="ORF">SO3561_04624</name>
</gene>
<dbReference type="InterPro" id="IPR011010">
    <property type="entry name" value="DNA_brk_join_enz"/>
</dbReference>
<sequence>MGKPLDATNVRRAFRQALKDADGINADEWTPRELRHSFVSLLPDRGVPPEEISRLVGRSGTAVTDEIYRKQIRPVIQTAAVVMDGIFGTVQQRQ</sequence>
<dbReference type="Proteomes" id="UP000217446">
    <property type="component" value="Unassembled WGS sequence"/>
</dbReference>
<dbReference type="PROSITE" id="PS51898">
    <property type="entry name" value="TYR_RECOMBINASE"/>
    <property type="match status" value="1"/>
</dbReference>
<evidence type="ECO:0000259" key="2">
    <source>
        <dbReference type="PROSITE" id="PS51898"/>
    </source>
</evidence>
<organism evidence="3 4">
    <name type="scientific">Streptomyces olivochromogenes</name>
    <dbReference type="NCBI Taxonomy" id="1963"/>
    <lineage>
        <taxon>Bacteria</taxon>
        <taxon>Bacillati</taxon>
        <taxon>Actinomycetota</taxon>
        <taxon>Actinomycetes</taxon>
        <taxon>Kitasatosporales</taxon>
        <taxon>Streptomycetaceae</taxon>
        <taxon>Streptomyces</taxon>
    </lineage>
</organism>
<dbReference type="SUPFAM" id="SSF56349">
    <property type="entry name" value="DNA breaking-rejoining enzymes"/>
    <property type="match status" value="1"/>
</dbReference>
<dbReference type="InterPro" id="IPR013762">
    <property type="entry name" value="Integrase-like_cat_sf"/>
</dbReference>
<dbReference type="EMBL" id="BDQI01000009">
    <property type="protein sequence ID" value="GAX53099.1"/>
    <property type="molecule type" value="Genomic_DNA"/>
</dbReference>
<reference evidence="4" key="1">
    <citation type="submission" date="2017-05" db="EMBL/GenBank/DDBJ databases">
        <title>Streptomyces olivochromogenes NBRC 3561 whole genome shotgun sequence.</title>
        <authorList>
            <person name="Dohra H."/>
            <person name="Kodani S."/>
        </authorList>
    </citation>
    <scope>NUCLEOTIDE SEQUENCE [LARGE SCALE GENOMIC DNA]</scope>
    <source>
        <strain evidence="4">NBRC 3561</strain>
    </source>
</reference>
<dbReference type="InterPro" id="IPR002104">
    <property type="entry name" value="Integrase_catalytic"/>
</dbReference>
<name>A0A250VG77_STROL</name>
<keyword evidence="4" id="KW-1185">Reference proteome</keyword>
<dbReference type="GO" id="GO:0015074">
    <property type="term" value="P:DNA integration"/>
    <property type="evidence" value="ECO:0007669"/>
    <property type="project" value="InterPro"/>
</dbReference>
<evidence type="ECO:0000256" key="1">
    <source>
        <dbReference type="ARBA" id="ARBA00023172"/>
    </source>
</evidence>
<keyword evidence="1" id="KW-0233">DNA recombination</keyword>
<dbReference type="GO" id="GO:0003677">
    <property type="term" value="F:DNA binding"/>
    <property type="evidence" value="ECO:0007669"/>
    <property type="project" value="InterPro"/>
</dbReference>
<evidence type="ECO:0000313" key="3">
    <source>
        <dbReference type="EMBL" id="GAX53099.1"/>
    </source>
</evidence>
<protein>
    <submittedName>
        <fullName evidence="3">Integrase</fullName>
    </submittedName>
</protein>
<feature type="domain" description="Tyr recombinase" evidence="2">
    <location>
        <begin position="1"/>
        <end position="84"/>
    </location>
</feature>
<evidence type="ECO:0000313" key="4">
    <source>
        <dbReference type="Proteomes" id="UP000217446"/>
    </source>
</evidence>
<dbReference type="GO" id="GO:0006310">
    <property type="term" value="P:DNA recombination"/>
    <property type="evidence" value="ECO:0007669"/>
    <property type="project" value="UniProtKB-KW"/>
</dbReference>
<accession>A0A250VG77</accession>